<dbReference type="PANTHER" id="PTHR13817">
    <property type="entry name" value="TITIN"/>
    <property type="match status" value="1"/>
</dbReference>
<evidence type="ECO:0000256" key="6">
    <source>
        <dbReference type="ARBA" id="ARBA00023136"/>
    </source>
</evidence>
<dbReference type="InterPro" id="IPR050964">
    <property type="entry name" value="Striated_Muscle_Regulatory"/>
</dbReference>
<keyword evidence="4" id="KW-0677">Repeat</keyword>
<dbReference type="Gene3D" id="2.60.40.10">
    <property type="entry name" value="Immunoglobulins"/>
    <property type="match status" value="5"/>
</dbReference>
<accession>A0AAW0XZV0</accession>
<dbReference type="GO" id="GO:0045202">
    <property type="term" value="C:synapse"/>
    <property type="evidence" value="ECO:0007669"/>
    <property type="project" value="TreeGrafter"/>
</dbReference>
<dbReference type="SMART" id="SM00060">
    <property type="entry name" value="FN3"/>
    <property type="match status" value="4"/>
</dbReference>
<gene>
    <name evidence="11" type="ORF">OTU49_000095</name>
</gene>
<dbReference type="InterPro" id="IPR036116">
    <property type="entry name" value="FN3_sf"/>
</dbReference>
<evidence type="ECO:0000256" key="5">
    <source>
        <dbReference type="ARBA" id="ARBA00022989"/>
    </source>
</evidence>
<dbReference type="InterPro" id="IPR013098">
    <property type="entry name" value="Ig_I-set"/>
</dbReference>
<reference evidence="11 12" key="1">
    <citation type="journal article" date="2024" name="BMC Genomics">
        <title>Genome assembly of redclaw crayfish (Cherax quadricarinatus) provides insights into its immune adaptation and hypoxia tolerance.</title>
        <authorList>
            <person name="Liu Z."/>
            <person name="Zheng J."/>
            <person name="Li H."/>
            <person name="Fang K."/>
            <person name="Wang S."/>
            <person name="He J."/>
            <person name="Zhou D."/>
            <person name="Weng S."/>
            <person name="Chi M."/>
            <person name="Gu Z."/>
            <person name="He J."/>
            <person name="Li F."/>
            <person name="Wang M."/>
        </authorList>
    </citation>
    <scope>NUCLEOTIDE SEQUENCE [LARGE SCALE GENOMIC DNA]</scope>
    <source>
        <strain evidence="11">ZL_2023a</strain>
    </source>
</reference>
<feature type="non-terminal residue" evidence="11">
    <location>
        <position position="480"/>
    </location>
</feature>
<feature type="domain" description="Fibronectin type-III" evidence="10">
    <location>
        <begin position="179"/>
        <end position="276"/>
    </location>
</feature>
<protein>
    <recommendedName>
        <fullName evidence="13">Down syndrome cell adhesion molecule</fullName>
    </recommendedName>
</protein>
<feature type="domain" description="Fibronectin type-III" evidence="10">
    <location>
        <begin position="281"/>
        <end position="377"/>
    </location>
</feature>
<feature type="domain" description="Ig-like" evidence="9">
    <location>
        <begin position="1"/>
        <end position="73"/>
    </location>
</feature>
<dbReference type="PROSITE" id="PS50835">
    <property type="entry name" value="IG_LIKE"/>
    <property type="match status" value="1"/>
</dbReference>
<evidence type="ECO:0000256" key="8">
    <source>
        <dbReference type="SAM" id="MobiDB-lite"/>
    </source>
</evidence>
<keyword evidence="5" id="KW-1133">Transmembrane helix</keyword>
<dbReference type="Proteomes" id="UP001445076">
    <property type="component" value="Unassembled WGS sequence"/>
</dbReference>
<dbReference type="PRINTS" id="PR00014">
    <property type="entry name" value="FNTYPEIII"/>
</dbReference>
<dbReference type="FunFam" id="2.60.40.10:FF:000028">
    <property type="entry name" value="Neuronal cell adhesion molecule"/>
    <property type="match status" value="1"/>
</dbReference>
<evidence type="ECO:0008006" key="13">
    <source>
        <dbReference type="Google" id="ProtNLM"/>
    </source>
</evidence>
<dbReference type="GO" id="GO:0009653">
    <property type="term" value="P:anatomical structure morphogenesis"/>
    <property type="evidence" value="ECO:0007669"/>
    <property type="project" value="UniProtKB-ARBA"/>
</dbReference>
<evidence type="ECO:0000256" key="7">
    <source>
        <dbReference type="ARBA" id="ARBA00023157"/>
    </source>
</evidence>
<feature type="domain" description="Fibronectin type-III" evidence="10">
    <location>
        <begin position="381"/>
        <end position="480"/>
    </location>
</feature>
<keyword evidence="6" id="KW-0472">Membrane</keyword>
<dbReference type="CDD" id="cd00096">
    <property type="entry name" value="Ig"/>
    <property type="match status" value="1"/>
</dbReference>
<evidence type="ECO:0000313" key="11">
    <source>
        <dbReference type="EMBL" id="KAK8745264.1"/>
    </source>
</evidence>
<evidence type="ECO:0000256" key="4">
    <source>
        <dbReference type="ARBA" id="ARBA00022737"/>
    </source>
</evidence>
<dbReference type="InterPro" id="IPR036179">
    <property type="entry name" value="Ig-like_dom_sf"/>
</dbReference>
<dbReference type="FunFam" id="2.60.40.10:FF:000093">
    <property type="entry name" value="Down syndrome cell adhesion molecule, isoform B"/>
    <property type="match status" value="1"/>
</dbReference>
<dbReference type="GO" id="GO:0007416">
    <property type="term" value="P:synapse assembly"/>
    <property type="evidence" value="ECO:0007669"/>
    <property type="project" value="TreeGrafter"/>
</dbReference>
<dbReference type="InterPro" id="IPR013783">
    <property type="entry name" value="Ig-like_fold"/>
</dbReference>
<dbReference type="SUPFAM" id="SSF48726">
    <property type="entry name" value="Immunoglobulin"/>
    <property type="match status" value="1"/>
</dbReference>
<dbReference type="GO" id="GO:0007156">
    <property type="term" value="P:homophilic cell adhesion via plasma membrane adhesion molecules"/>
    <property type="evidence" value="ECO:0007669"/>
    <property type="project" value="TreeGrafter"/>
</dbReference>
<dbReference type="CDD" id="cd00063">
    <property type="entry name" value="FN3"/>
    <property type="match status" value="4"/>
</dbReference>
<evidence type="ECO:0000313" key="12">
    <source>
        <dbReference type="Proteomes" id="UP001445076"/>
    </source>
</evidence>
<dbReference type="InterPro" id="IPR007110">
    <property type="entry name" value="Ig-like_dom"/>
</dbReference>
<dbReference type="PROSITE" id="PS50853">
    <property type="entry name" value="FN3"/>
    <property type="match status" value="4"/>
</dbReference>
<evidence type="ECO:0000259" key="10">
    <source>
        <dbReference type="PROSITE" id="PS50853"/>
    </source>
</evidence>
<dbReference type="GO" id="GO:0030154">
    <property type="term" value="P:cell differentiation"/>
    <property type="evidence" value="ECO:0007669"/>
    <property type="project" value="UniProtKB-ARBA"/>
</dbReference>
<evidence type="ECO:0000256" key="1">
    <source>
        <dbReference type="ARBA" id="ARBA00004370"/>
    </source>
</evidence>
<dbReference type="Pfam" id="PF07679">
    <property type="entry name" value="I-set"/>
    <property type="match status" value="1"/>
</dbReference>
<proteinExistence type="predicted"/>
<dbReference type="PANTHER" id="PTHR13817:SF166">
    <property type="entry name" value="NEURONAL IGCAM-RELATED"/>
    <property type="match status" value="1"/>
</dbReference>
<feature type="non-terminal residue" evidence="11">
    <location>
        <position position="1"/>
    </location>
</feature>
<dbReference type="Pfam" id="PF00041">
    <property type="entry name" value="fn3"/>
    <property type="match status" value="4"/>
</dbReference>
<dbReference type="AlphaFoldDB" id="A0AAW0XZV0"/>
<comment type="subcellular location">
    <subcellularLocation>
        <location evidence="1">Membrane</location>
    </subcellularLocation>
</comment>
<dbReference type="GO" id="GO:0016020">
    <property type="term" value="C:membrane"/>
    <property type="evidence" value="ECO:0007669"/>
    <property type="project" value="UniProtKB-SubCell"/>
</dbReference>
<organism evidence="11 12">
    <name type="scientific">Cherax quadricarinatus</name>
    <name type="common">Australian red claw crayfish</name>
    <dbReference type="NCBI Taxonomy" id="27406"/>
    <lineage>
        <taxon>Eukaryota</taxon>
        <taxon>Metazoa</taxon>
        <taxon>Ecdysozoa</taxon>
        <taxon>Arthropoda</taxon>
        <taxon>Crustacea</taxon>
        <taxon>Multicrustacea</taxon>
        <taxon>Malacostraca</taxon>
        <taxon>Eumalacostraca</taxon>
        <taxon>Eucarida</taxon>
        <taxon>Decapoda</taxon>
        <taxon>Pleocyemata</taxon>
        <taxon>Astacidea</taxon>
        <taxon>Parastacoidea</taxon>
        <taxon>Parastacidae</taxon>
        <taxon>Cherax</taxon>
    </lineage>
</organism>
<keyword evidence="2" id="KW-0812">Transmembrane</keyword>
<comment type="caution">
    <text evidence="11">The sequence shown here is derived from an EMBL/GenBank/DDBJ whole genome shotgun (WGS) entry which is preliminary data.</text>
</comment>
<dbReference type="SUPFAM" id="SSF49265">
    <property type="entry name" value="Fibronectin type III"/>
    <property type="match status" value="2"/>
</dbReference>
<feature type="domain" description="Fibronectin type-III" evidence="10">
    <location>
        <begin position="80"/>
        <end position="174"/>
    </location>
</feature>
<keyword evidence="7" id="KW-1015">Disulfide bond</keyword>
<dbReference type="EMBL" id="JARKIK010000019">
    <property type="protein sequence ID" value="KAK8745264.1"/>
    <property type="molecule type" value="Genomic_DNA"/>
</dbReference>
<sequence>RCAARGDLPLAFTWARDAAPIPGGGSSEMEVRMEEAGKVSVLMITSISRAHAAVYTCQASNRYGADSRTFFVNVVERPDPPGHVHVREVTSRHVTLAWAPPFDGNSPLTHYLLQHWPAHHASPTAINTTLLKDLTQATLKGLSPGRTYHIQVLAVNARGSSPPSPTLSITTLQEPPTAPPTRLRAHGRQQTTITVTWQAPAAHLSPGEVTGYQVGFQEAELGEAGEYRWRSARSGTMTSEITGLRHYTAYRVTVRAVNQVGAGPPAQAVVVTTSQGVPSAPPESVKCDPLSSQALRVRWQPLPLNLSNGPVQGYKVFYKRTTNIEGSNAVEIKRTTNLETNLQGLGRFTNYSVRVLAFTAAGDGVVSQPVLCSTLQDVPGAPAAIHALATGRDSVMVSWLPPPRPNGILTHYTLYYRPLNAPQATRSMVVAADAGASPWMEVSREVGLLDSHVHYEYWVTASTRVGEGAASTIISKTPSS</sequence>
<feature type="region of interest" description="Disordered" evidence="8">
    <location>
        <begin position="157"/>
        <end position="185"/>
    </location>
</feature>
<evidence type="ECO:0000259" key="9">
    <source>
        <dbReference type="PROSITE" id="PS50835"/>
    </source>
</evidence>
<evidence type="ECO:0000256" key="3">
    <source>
        <dbReference type="ARBA" id="ARBA00022729"/>
    </source>
</evidence>
<keyword evidence="3" id="KW-0732">Signal</keyword>
<evidence type="ECO:0000256" key="2">
    <source>
        <dbReference type="ARBA" id="ARBA00022692"/>
    </source>
</evidence>
<dbReference type="InterPro" id="IPR003961">
    <property type="entry name" value="FN3_dom"/>
</dbReference>
<name>A0AAW0XZV0_CHEQU</name>
<keyword evidence="12" id="KW-1185">Reference proteome</keyword>